<dbReference type="EMBL" id="MU857686">
    <property type="protein sequence ID" value="KAK4245970.1"/>
    <property type="molecule type" value="Genomic_DNA"/>
</dbReference>
<gene>
    <name evidence="4" type="ORF">C7999DRAFT_33674</name>
</gene>
<dbReference type="InterPro" id="IPR011032">
    <property type="entry name" value="GroES-like_sf"/>
</dbReference>
<evidence type="ECO:0000259" key="3">
    <source>
        <dbReference type="SMART" id="SM00829"/>
    </source>
</evidence>
<dbReference type="Gene3D" id="3.40.50.720">
    <property type="entry name" value="NAD(P)-binding Rossmann-like Domain"/>
    <property type="match status" value="1"/>
</dbReference>
<keyword evidence="2" id="KW-0560">Oxidoreductase</keyword>
<sequence>MSSTIANFAAVLPSAGSNLVIEERAIPSPGVDEVLIRNHAIAVNPVDWKRQFLNLYISSYPAILGTDVAGVVEAVGSAVTLFKKGDRVLGSSPAIATNNLDHGAFQTYTLVQASAVTKLPDSISFKQAATLPAAISTAAVTLFHVFDLPLPQPEQQQEPSAATGADTTRTNKKEAILVWSGASSAGNAMMQLARLAGLTVLASASPRHHALVRSLGAAAVVDYRSPTAVTDLAEAARRDAGVSEIRYAVDAISTAETVPLVLDVLAQAGGDDDGSKEKTKQKLAHLLPWPEEITVPNGVEETFVKGYVIWTERRDLAASVFNDLLGRWLETGEVVPQAARVIEGGLEGLQTALNVLREGVSGEKLVVEL</sequence>
<dbReference type="Pfam" id="PF08240">
    <property type="entry name" value="ADH_N"/>
    <property type="match status" value="1"/>
</dbReference>
<reference evidence="4" key="2">
    <citation type="submission" date="2023-05" db="EMBL/GenBank/DDBJ databases">
        <authorList>
            <consortium name="Lawrence Berkeley National Laboratory"/>
            <person name="Steindorff A."/>
            <person name="Hensen N."/>
            <person name="Bonometti L."/>
            <person name="Westerberg I."/>
            <person name="Brannstrom I.O."/>
            <person name="Guillou S."/>
            <person name="Cros-Aarteil S."/>
            <person name="Calhoun S."/>
            <person name="Haridas S."/>
            <person name="Kuo A."/>
            <person name="Mondo S."/>
            <person name="Pangilinan J."/>
            <person name="Riley R."/>
            <person name="Labutti K."/>
            <person name="Andreopoulos B."/>
            <person name="Lipzen A."/>
            <person name="Chen C."/>
            <person name="Yanf M."/>
            <person name="Daum C."/>
            <person name="Ng V."/>
            <person name="Clum A."/>
            <person name="Ohm R."/>
            <person name="Martin F."/>
            <person name="Silar P."/>
            <person name="Natvig D."/>
            <person name="Lalanne C."/>
            <person name="Gautier V."/>
            <person name="Ament-Velasquez S.L."/>
            <person name="Kruys A."/>
            <person name="Hutchinson M.I."/>
            <person name="Powell A.J."/>
            <person name="Barry K."/>
            <person name="Miller A.N."/>
            <person name="Grigoriev I.V."/>
            <person name="Debuchy R."/>
            <person name="Gladieux P."/>
            <person name="Thoren M.H."/>
            <person name="Johannesson H."/>
        </authorList>
    </citation>
    <scope>NUCLEOTIDE SEQUENCE</scope>
    <source>
        <strain evidence="4">CBS 359.72</strain>
    </source>
</reference>
<dbReference type="PANTHER" id="PTHR45348:SF2">
    <property type="entry name" value="ZINC-TYPE ALCOHOL DEHYDROGENASE-LIKE PROTEIN C2E1P3.01"/>
    <property type="match status" value="1"/>
</dbReference>
<dbReference type="Proteomes" id="UP001303647">
    <property type="component" value="Unassembled WGS sequence"/>
</dbReference>
<name>A0AAN7CPN5_9PEZI</name>
<comment type="caution">
    <text evidence="4">The sequence shown here is derived from an EMBL/GenBank/DDBJ whole genome shotgun (WGS) entry which is preliminary data.</text>
</comment>
<dbReference type="CDD" id="cd08249">
    <property type="entry name" value="enoyl_reductase_like"/>
    <property type="match status" value="1"/>
</dbReference>
<evidence type="ECO:0000256" key="1">
    <source>
        <dbReference type="ARBA" id="ARBA00008072"/>
    </source>
</evidence>
<dbReference type="InterPro" id="IPR020843">
    <property type="entry name" value="ER"/>
</dbReference>
<dbReference type="InterPro" id="IPR047122">
    <property type="entry name" value="Trans-enoyl_RdTase-like"/>
</dbReference>
<dbReference type="SMART" id="SM00829">
    <property type="entry name" value="PKS_ER"/>
    <property type="match status" value="1"/>
</dbReference>
<accession>A0AAN7CPN5</accession>
<organism evidence="4 5">
    <name type="scientific">Corynascus novoguineensis</name>
    <dbReference type="NCBI Taxonomy" id="1126955"/>
    <lineage>
        <taxon>Eukaryota</taxon>
        <taxon>Fungi</taxon>
        <taxon>Dikarya</taxon>
        <taxon>Ascomycota</taxon>
        <taxon>Pezizomycotina</taxon>
        <taxon>Sordariomycetes</taxon>
        <taxon>Sordariomycetidae</taxon>
        <taxon>Sordariales</taxon>
        <taxon>Chaetomiaceae</taxon>
        <taxon>Corynascus</taxon>
    </lineage>
</organism>
<evidence type="ECO:0000256" key="2">
    <source>
        <dbReference type="ARBA" id="ARBA00023002"/>
    </source>
</evidence>
<proteinExistence type="inferred from homology"/>
<reference evidence="4" key="1">
    <citation type="journal article" date="2023" name="Mol. Phylogenet. Evol.">
        <title>Genome-scale phylogeny and comparative genomics of the fungal order Sordariales.</title>
        <authorList>
            <person name="Hensen N."/>
            <person name="Bonometti L."/>
            <person name="Westerberg I."/>
            <person name="Brannstrom I.O."/>
            <person name="Guillou S."/>
            <person name="Cros-Aarteil S."/>
            <person name="Calhoun S."/>
            <person name="Haridas S."/>
            <person name="Kuo A."/>
            <person name="Mondo S."/>
            <person name="Pangilinan J."/>
            <person name="Riley R."/>
            <person name="LaButti K."/>
            <person name="Andreopoulos B."/>
            <person name="Lipzen A."/>
            <person name="Chen C."/>
            <person name="Yan M."/>
            <person name="Daum C."/>
            <person name="Ng V."/>
            <person name="Clum A."/>
            <person name="Steindorff A."/>
            <person name="Ohm R.A."/>
            <person name="Martin F."/>
            <person name="Silar P."/>
            <person name="Natvig D.O."/>
            <person name="Lalanne C."/>
            <person name="Gautier V."/>
            <person name="Ament-Velasquez S.L."/>
            <person name="Kruys A."/>
            <person name="Hutchinson M.I."/>
            <person name="Powell A.J."/>
            <person name="Barry K."/>
            <person name="Miller A.N."/>
            <person name="Grigoriev I.V."/>
            <person name="Debuchy R."/>
            <person name="Gladieux P."/>
            <person name="Hiltunen Thoren M."/>
            <person name="Johannesson H."/>
        </authorList>
    </citation>
    <scope>NUCLEOTIDE SEQUENCE</scope>
    <source>
        <strain evidence="4">CBS 359.72</strain>
    </source>
</reference>
<dbReference type="PANTHER" id="PTHR45348">
    <property type="entry name" value="HYPOTHETICAL OXIDOREDUCTASE (EUROFUNG)"/>
    <property type="match status" value="1"/>
</dbReference>
<protein>
    <submittedName>
        <fullName evidence="4">Chaperonin 10-like protein</fullName>
    </submittedName>
</protein>
<dbReference type="GO" id="GO:0016651">
    <property type="term" value="F:oxidoreductase activity, acting on NAD(P)H"/>
    <property type="evidence" value="ECO:0007669"/>
    <property type="project" value="InterPro"/>
</dbReference>
<dbReference type="AlphaFoldDB" id="A0AAN7CPN5"/>
<dbReference type="Gene3D" id="3.90.180.10">
    <property type="entry name" value="Medium-chain alcohol dehydrogenases, catalytic domain"/>
    <property type="match status" value="1"/>
</dbReference>
<comment type="similarity">
    <text evidence="1">Belongs to the zinc-containing alcohol dehydrogenase family.</text>
</comment>
<evidence type="ECO:0000313" key="5">
    <source>
        <dbReference type="Proteomes" id="UP001303647"/>
    </source>
</evidence>
<feature type="domain" description="Enoyl reductase (ER)" evidence="3">
    <location>
        <begin position="16"/>
        <end position="367"/>
    </location>
</feature>
<dbReference type="InterPro" id="IPR036291">
    <property type="entry name" value="NAD(P)-bd_dom_sf"/>
</dbReference>
<dbReference type="SUPFAM" id="SSF51735">
    <property type="entry name" value="NAD(P)-binding Rossmann-fold domains"/>
    <property type="match status" value="1"/>
</dbReference>
<keyword evidence="5" id="KW-1185">Reference proteome</keyword>
<dbReference type="SUPFAM" id="SSF50129">
    <property type="entry name" value="GroES-like"/>
    <property type="match status" value="1"/>
</dbReference>
<dbReference type="InterPro" id="IPR013154">
    <property type="entry name" value="ADH-like_N"/>
</dbReference>
<evidence type="ECO:0000313" key="4">
    <source>
        <dbReference type="EMBL" id="KAK4245970.1"/>
    </source>
</evidence>